<feature type="region of interest" description="Disordered" evidence="1">
    <location>
        <begin position="41"/>
        <end position="103"/>
    </location>
</feature>
<proteinExistence type="predicted"/>
<evidence type="ECO:0000256" key="1">
    <source>
        <dbReference type="SAM" id="MobiDB-lite"/>
    </source>
</evidence>
<accession>A0A9N7Z880</accession>
<sequence length="122" mass="13245">MIARLTLRGLDSALLPAKPGYSPASIALFDSRVCLRARSGVPPLSRTLNPVPPHHHPSENQAPQAERRRRGVAQHPGSKTLRDKGRKKKGKDGSSAAGLTQRWPARLTAELMAAFEILLEPS</sequence>
<comment type="caution">
    <text evidence="2">The sequence shown here is derived from an EMBL/GenBank/DDBJ whole genome shotgun (WGS) entry which is preliminary data.</text>
</comment>
<dbReference type="Proteomes" id="UP001153269">
    <property type="component" value="Unassembled WGS sequence"/>
</dbReference>
<gene>
    <name evidence="2" type="ORF">PLEPLA_LOCUS46849</name>
</gene>
<organism evidence="2 3">
    <name type="scientific">Pleuronectes platessa</name>
    <name type="common">European plaice</name>
    <dbReference type="NCBI Taxonomy" id="8262"/>
    <lineage>
        <taxon>Eukaryota</taxon>
        <taxon>Metazoa</taxon>
        <taxon>Chordata</taxon>
        <taxon>Craniata</taxon>
        <taxon>Vertebrata</taxon>
        <taxon>Euteleostomi</taxon>
        <taxon>Actinopterygii</taxon>
        <taxon>Neopterygii</taxon>
        <taxon>Teleostei</taxon>
        <taxon>Neoteleostei</taxon>
        <taxon>Acanthomorphata</taxon>
        <taxon>Carangaria</taxon>
        <taxon>Pleuronectiformes</taxon>
        <taxon>Pleuronectoidei</taxon>
        <taxon>Pleuronectidae</taxon>
        <taxon>Pleuronectes</taxon>
    </lineage>
</organism>
<dbReference type="EMBL" id="CADEAL010004413">
    <property type="protein sequence ID" value="CAB1459013.1"/>
    <property type="molecule type" value="Genomic_DNA"/>
</dbReference>
<dbReference type="AlphaFoldDB" id="A0A9N7Z880"/>
<keyword evidence="3" id="KW-1185">Reference proteome</keyword>
<evidence type="ECO:0000313" key="3">
    <source>
        <dbReference type="Proteomes" id="UP001153269"/>
    </source>
</evidence>
<name>A0A9N7Z880_PLEPL</name>
<reference evidence="2" key="1">
    <citation type="submission" date="2020-03" db="EMBL/GenBank/DDBJ databases">
        <authorList>
            <person name="Weist P."/>
        </authorList>
    </citation>
    <scope>NUCLEOTIDE SEQUENCE</scope>
</reference>
<evidence type="ECO:0000313" key="2">
    <source>
        <dbReference type="EMBL" id="CAB1459013.1"/>
    </source>
</evidence>
<protein>
    <submittedName>
        <fullName evidence="2">Uncharacterized protein</fullName>
    </submittedName>
</protein>